<keyword evidence="2" id="KW-0238">DNA-binding</keyword>
<dbReference type="Pfam" id="PF09339">
    <property type="entry name" value="HTH_IclR"/>
    <property type="match status" value="1"/>
</dbReference>
<gene>
    <name evidence="6" type="ORF">MNQ99_18840</name>
</gene>
<reference evidence="6 7" key="1">
    <citation type="submission" date="2022-03" db="EMBL/GenBank/DDBJ databases">
        <title>Isotopic signatures of nitrous oxide derived from detoxification processes.</title>
        <authorList>
            <person name="Behrendt U."/>
            <person name="Buchen C."/>
            <person name="Well R."/>
            <person name="Ulrich A."/>
            <person name="Rohe L."/>
            <person name="Kolb S."/>
            <person name="Schloter M."/>
            <person name="Horn M.A."/>
            <person name="Augustin J."/>
        </authorList>
    </citation>
    <scope>NUCLEOTIDE SEQUENCE [LARGE SCALE GENOMIC DNA]</scope>
    <source>
        <strain evidence="6 7">S4-C24</strain>
        <plasmid evidence="6 7">p1</plasmid>
    </source>
</reference>
<proteinExistence type="predicted"/>
<dbReference type="Gene3D" id="1.10.10.10">
    <property type="entry name" value="Winged helix-like DNA-binding domain superfamily/Winged helix DNA-binding domain"/>
    <property type="match status" value="1"/>
</dbReference>
<feature type="domain" description="IclR-ED" evidence="5">
    <location>
        <begin position="73"/>
        <end position="254"/>
    </location>
</feature>
<organism evidence="6 7">
    <name type="scientific">Arthrobacter sulfonylureivorans</name>
    <dbReference type="NCBI Taxonomy" id="2486855"/>
    <lineage>
        <taxon>Bacteria</taxon>
        <taxon>Bacillati</taxon>
        <taxon>Actinomycetota</taxon>
        <taxon>Actinomycetes</taxon>
        <taxon>Micrococcales</taxon>
        <taxon>Micrococcaceae</taxon>
        <taxon>Arthrobacter</taxon>
    </lineage>
</organism>
<dbReference type="InterPro" id="IPR005471">
    <property type="entry name" value="Tscrpt_reg_IclR_N"/>
</dbReference>
<evidence type="ECO:0000259" key="4">
    <source>
        <dbReference type="PROSITE" id="PS51077"/>
    </source>
</evidence>
<dbReference type="PANTHER" id="PTHR30136:SF24">
    <property type="entry name" value="HTH-TYPE TRANSCRIPTIONAL REPRESSOR ALLR"/>
    <property type="match status" value="1"/>
</dbReference>
<protein>
    <submittedName>
        <fullName evidence="6">Helix-turn-helix domain-containing protein</fullName>
    </submittedName>
</protein>
<dbReference type="PANTHER" id="PTHR30136">
    <property type="entry name" value="HELIX-TURN-HELIX TRANSCRIPTIONAL REGULATOR, ICLR FAMILY"/>
    <property type="match status" value="1"/>
</dbReference>
<keyword evidence="3" id="KW-0804">Transcription</keyword>
<keyword evidence="6" id="KW-0614">Plasmid</keyword>
<dbReference type="InterPro" id="IPR050707">
    <property type="entry name" value="HTH_MetabolicPath_Reg"/>
</dbReference>
<keyword evidence="1" id="KW-0805">Transcription regulation</keyword>
<dbReference type="Proteomes" id="UP000829069">
    <property type="component" value="Plasmid p1"/>
</dbReference>
<geneLocation type="plasmid" evidence="6 7">
    <name>p1</name>
</geneLocation>
<evidence type="ECO:0000313" key="7">
    <source>
        <dbReference type="Proteomes" id="UP000829069"/>
    </source>
</evidence>
<dbReference type="InterPro" id="IPR036390">
    <property type="entry name" value="WH_DNA-bd_sf"/>
</dbReference>
<accession>A0ABY3WED2</accession>
<dbReference type="Pfam" id="PF01614">
    <property type="entry name" value="IclR_C"/>
    <property type="match status" value="1"/>
</dbReference>
<dbReference type="PROSITE" id="PS51078">
    <property type="entry name" value="ICLR_ED"/>
    <property type="match status" value="1"/>
</dbReference>
<keyword evidence="7" id="KW-1185">Reference proteome</keyword>
<feature type="domain" description="HTH iclR-type" evidence="4">
    <location>
        <begin position="13"/>
        <end position="73"/>
    </location>
</feature>
<dbReference type="SMART" id="SM00346">
    <property type="entry name" value="HTH_ICLR"/>
    <property type="match status" value="1"/>
</dbReference>
<evidence type="ECO:0000313" key="6">
    <source>
        <dbReference type="EMBL" id="UNK47782.1"/>
    </source>
</evidence>
<evidence type="ECO:0000256" key="3">
    <source>
        <dbReference type="ARBA" id="ARBA00023163"/>
    </source>
</evidence>
<dbReference type="SUPFAM" id="SSF55781">
    <property type="entry name" value="GAF domain-like"/>
    <property type="match status" value="1"/>
</dbReference>
<evidence type="ECO:0000259" key="5">
    <source>
        <dbReference type="PROSITE" id="PS51078"/>
    </source>
</evidence>
<name>A0ABY3WED2_9MICC</name>
<dbReference type="InterPro" id="IPR014757">
    <property type="entry name" value="Tscrpt_reg_IclR_C"/>
</dbReference>
<sequence length="257" mass="28380">MRPDQQVAERFRRTSVRNALRLAKLLLANKQIRVTQAADQLGVAPSTAHRLLTALVKRDYAQKNFDGRYSAGRVLQRPSTQHELYAKVKVVTRPFLEELADRINETVNIQVLEFDEVRFILSVEAQRSGRVGDRTGHSLPLFTSAAGKAILASPRAAGLLESLDPGTAGGVGREGFMQELDIVRSRGYAVNKDQTQIGVTAIAKSFVVPPNTVMALSAAIPTSRYGPDSDAYLMREMERICLLIEEALDKELDDEGF</sequence>
<dbReference type="SUPFAM" id="SSF46785">
    <property type="entry name" value="Winged helix' DNA-binding domain"/>
    <property type="match status" value="1"/>
</dbReference>
<evidence type="ECO:0000256" key="2">
    <source>
        <dbReference type="ARBA" id="ARBA00023125"/>
    </source>
</evidence>
<dbReference type="EMBL" id="CP093327">
    <property type="protein sequence ID" value="UNK47782.1"/>
    <property type="molecule type" value="Genomic_DNA"/>
</dbReference>
<dbReference type="InterPro" id="IPR036388">
    <property type="entry name" value="WH-like_DNA-bd_sf"/>
</dbReference>
<dbReference type="PROSITE" id="PS51077">
    <property type="entry name" value="HTH_ICLR"/>
    <property type="match status" value="1"/>
</dbReference>
<dbReference type="RefSeq" id="WP_241915481.1">
    <property type="nucleotide sequence ID" value="NZ_CP093327.1"/>
</dbReference>
<evidence type="ECO:0000256" key="1">
    <source>
        <dbReference type="ARBA" id="ARBA00023015"/>
    </source>
</evidence>
<dbReference type="Gene3D" id="3.30.450.40">
    <property type="match status" value="1"/>
</dbReference>
<dbReference type="InterPro" id="IPR029016">
    <property type="entry name" value="GAF-like_dom_sf"/>
</dbReference>